<dbReference type="RefSeq" id="WP_141377912.1">
    <property type="nucleotide sequence ID" value="NZ_BJML01000008.1"/>
</dbReference>
<dbReference type="AlphaFoldDB" id="A0A4Y3QQF6"/>
<gene>
    <name evidence="1" type="ORF">MTE01_25830</name>
</gene>
<protein>
    <submittedName>
        <fullName evidence="1">Uncharacterized protein</fullName>
    </submittedName>
</protein>
<sequence length="139" mass="14112">MYSLVPAPAGLLFAIANTGTGSVTASTVGVQRVFTVLQVGEEHAISVTATALAGGTEVARYKLGGVGLGSSDWGSTTVPGASIDLPEFIFMATADTHTLRVYAEGSSWGGPGLLAAVGFSRVTVTEFTNESPYSLAPTV</sequence>
<proteinExistence type="predicted"/>
<reference evidence="1 2" key="1">
    <citation type="submission" date="2019-06" db="EMBL/GenBank/DDBJ databases">
        <title>Whole genome shotgun sequence of Microbacterium testaceum NBRC 12675.</title>
        <authorList>
            <person name="Hosoyama A."/>
            <person name="Uohara A."/>
            <person name="Ohji S."/>
            <person name="Ichikawa N."/>
        </authorList>
    </citation>
    <scope>NUCLEOTIDE SEQUENCE [LARGE SCALE GENOMIC DNA]</scope>
    <source>
        <strain evidence="1 2">NBRC 12675</strain>
    </source>
</reference>
<organism evidence="1 2">
    <name type="scientific">Microbacterium testaceum</name>
    <name type="common">Aureobacterium testaceum</name>
    <name type="synonym">Brevibacterium testaceum</name>
    <dbReference type="NCBI Taxonomy" id="2033"/>
    <lineage>
        <taxon>Bacteria</taxon>
        <taxon>Bacillati</taxon>
        <taxon>Actinomycetota</taxon>
        <taxon>Actinomycetes</taxon>
        <taxon>Micrococcales</taxon>
        <taxon>Microbacteriaceae</taxon>
        <taxon>Microbacterium</taxon>
    </lineage>
</organism>
<accession>A0A4Y3QQF6</accession>
<evidence type="ECO:0000313" key="2">
    <source>
        <dbReference type="Proteomes" id="UP000319525"/>
    </source>
</evidence>
<comment type="caution">
    <text evidence="1">The sequence shown here is derived from an EMBL/GenBank/DDBJ whole genome shotgun (WGS) entry which is preliminary data.</text>
</comment>
<evidence type="ECO:0000313" key="1">
    <source>
        <dbReference type="EMBL" id="GEB46638.1"/>
    </source>
</evidence>
<dbReference type="GeneID" id="57145269"/>
<dbReference type="Proteomes" id="UP000319525">
    <property type="component" value="Unassembled WGS sequence"/>
</dbReference>
<dbReference type="EMBL" id="BJML01000008">
    <property type="protein sequence ID" value="GEB46638.1"/>
    <property type="molecule type" value="Genomic_DNA"/>
</dbReference>
<name>A0A4Y3QQF6_MICTE</name>